<organism evidence="1 2">
    <name type="scientific">Halalkalibacter krulwichiae</name>
    <dbReference type="NCBI Taxonomy" id="199441"/>
    <lineage>
        <taxon>Bacteria</taxon>
        <taxon>Bacillati</taxon>
        <taxon>Bacillota</taxon>
        <taxon>Bacilli</taxon>
        <taxon>Bacillales</taxon>
        <taxon>Bacillaceae</taxon>
        <taxon>Halalkalibacter</taxon>
    </lineage>
</organism>
<accession>A0A1X9M640</accession>
<name>A0A1X9M640_9BACI</name>
<dbReference type="Pfam" id="PF12389">
    <property type="entry name" value="Peptidase_M73"/>
    <property type="match status" value="1"/>
</dbReference>
<evidence type="ECO:0000313" key="1">
    <source>
        <dbReference type="EMBL" id="ARK28918.1"/>
    </source>
</evidence>
<dbReference type="AlphaFoldDB" id="A0A1X9M640"/>
<keyword evidence="2" id="KW-1185">Reference proteome</keyword>
<dbReference type="InterPro" id="IPR022121">
    <property type="entry name" value="Peptidase_M73_camelysin"/>
</dbReference>
<sequence length="213" mass="22956" precursor="true">MSIKKKLGMGVVSAALGLSLIGGGTFAYFSDTVATTNTFASGTLDLSINPEYVIKAENIKPGDIMPRAFELKNDGSLDISSVDIHTDYDVDYGDKYNGGDLGEHILVHFMKNVDKNGLGNIVVGPNNVITSTTLAELRDANGLPDAVANKLYVNLPWLGETNGEKAGLKAGDSDDLVVVFEFVDNDEDQNTFQDAELTLYWNFEAHQTSGTLK</sequence>
<dbReference type="EMBL" id="CP020814">
    <property type="protein sequence ID" value="ARK28918.1"/>
    <property type="molecule type" value="Genomic_DNA"/>
</dbReference>
<dbReference type="RefSeq" id="WP_066157943.1">
    <property type="nucleotide sequence ID" value="NZ_CP020814.1"/>
</dbReference>
<dbReference type="KEGG" id="bkw:BkAM31D_03060"/>
<dbReference type="InterPro" id="IPR023833">
    <property type="entry name" value="Signal_pept_SipW-depend-type"/>
</dbReference>
<reference evidence="1 2" key="1">
    <citation type="submission" date="2017-04" db="EMBL/GenBank/DDBJ databases">
        <title>Bacillus krulwichiae AM31D Genome sequencing and assembly.</title>
        <authorList>
            <person name="Krulwich T.A."/>
            <person name="Anastor L."/>
            <person name="Ehrlich R."/>
            <person name="Ehrlich G.D."/>
            <person name="Janto B."/>
        </authorList>
    </citation>
    <scope>NUCLEOTIDE SEQUENCE [LARGE SCALE GENOMIC DNA]</scope>
    <source>
        <strain evidence="1 2">AM31D</strain>
    </source>
</reference>
<dbReference type="NCBIfam" id="TIGR04088">
    <property type="entry name" value="cognate_SipW"/>
    <property type="match status" value="1"/>
</dbReference>
<dbReference type="STRING" id="199441.BkAM31D_03060"/>
<proteinExistence type="predicted"/>
<dbReference type="Proteomes" id="UP000193006">
    <property type="component" value="Chromosome"/>
</dbReference>
<protein>
    <submittedName>
        <fullName evidence="1">Spore coat-associated protein N</fullName>
    </submittedName>
</protein>
<gene>
    <name evidence="1" type="primary">tasA</name>
    <name evidence="1" type="ORF">BkAM31D_03060</name>
</gene>
<evidence type="ECO:0000313" key="2">
    <source>
        <dbReference type="Proteomes" id="UP000193006"/>
    </source>
</evidence>